<dbReference type="SUPFAM" id="SSF51735">
    <property type="entry name" value="NAD(P)-binding Rossmann-fold domains"/>
    <property type="match status" value="1"/>
</dbReference>
<protein>
    <recommendedName>
        <fullName evidence="1">PRISE-like Rossmann-fold domain-containing protein</fullName>
    </recommendedName>
</protein>
<sequence>MTVSLSVVSFPKVRIADIHFALSVIPLSPSSTNLSFWLPSQFFVTTLFMSVRHLLRDGPSSLSVLTVTPIDRLHDGDGSNGVKGAAEEGLVIGVTGIAGNSLAEILPLSDNPSGPWKVYGYIQYDVSDPNETQTKLSKLADVTHIFYVTWANRPIEAQNCETNGTMFRNVLQATILHAPNLKHICLLIGAIRYLGPFESFGKIKPYIPPFTEDISHLNVPNFYYTREDILLEEVKNKEGLPWSVYRANTIFGFSPYSLINIIGTLCVYAAICKHEGIPLKFLGSNYSMASDANLIAEQQIWVVVGPKVRNEAFNCNNRDVFKWRHLWKVLANKFGIENYGFEEGEKVSLVELMKDKGPDVGVWRFVDLMHGIGDFVDSMNKSKEYGACLTRDSWIDKMKIYKIVP</sequence>
<accession>A0AAN7J5Y9</accession>
<evidence type="ECO:0000259" key="1">
    <source>
        <dbReference type="Pfam" id="PF22917"/>
    </source>
</evidence>
<dbReference type="PANTHER" id="PTHR32487:SF0">
    <property type="entry name" value="3-OXO-DELTA(4,5)-STEROID 5-BETA-REDUCTASE"/>
    <property type="match status" value="1"/>
</dbReference>
<dbReference type="CDD" id="cd08948">
    <property type="entry name" value="5beta-POR_like_SDR_a"/>
    <property type="match status" value="1"/>
</dbReference>
<proteinExistence type="predicted"/>
<keyword evidence="3" id="KW-1185">Reference proteome</keyword>
<feature type="domain" description="PRISE-like Rossmann-fold" evidence="1">
    <location>
        <begin position="131"/>
        <end position="372"/>
    </location>
</feature>
<dbReference type="GO" id="GO:0006629">
    <property type="term" value="P:lipid metabolic process"/>
    <property type="evidence" value="ECO:0007669"/>
    <property type="project" value="UniProtKB-ARBA"/>
</dbReference>
<evidence type="ECO:0000313" key="3">
    <source>
        <dbReference type="Proteomes" id="UP001324115"/>
    </source>
</evidence>
<dbReference type="GO" id="GO:0016627">
    <property type="term" value="F:oxidoreductase activity, acting on the CH-CH group of donors"/>
    <property type="evidence" value="ECO:0007669"/>
    <property type="project" value="UniProtKB-ARBA"/>
</dbReference>
<evidence type="ECO:0000313" key="2">
    <source>
        <dbReference type="EMBL" id="KAK4599261.1"/>
    </source>
</evidence>
<dbReference type="InterPro" id="IPR055222">
    <property type="entry name" value="PRISE-like_Rossmann-fold"/>
</dbReference>
<dbReference type="Gene3D" id="3.40.50.720">
    <property type="entry name" value="NAD(P)-binding Rossmann-like Domain"/>
    <property type="match status" value="1"/>
</dbReference>
<comment type="caution">
    <text evidence="2">The sequence shown here is derived from an EMBL/GenBank/DDBJ whole genome shotgun (WGS) entry which is preliminary data.</text>
</comment>
<dbReference type="EMBL" id="JAXUIC010000002">
    <property type="protein sequence ID" value="KAK4599261.1"/>
    <property type="molecule type" value="Genomic_DNA"/>
</dbReference>
<dbReference type="InterPro" id="IPR036291">
    <property type="entry name" value="NAD(P)-bd_dom_sf"/>
</dbReference>
<dbReference type="AlphaFoldDB" id="A0AAN7J5Y9"/>
<gene>
    <name evidence="2" type="ORF">RGQ29_009351</name>
</gene>
<dbReference type="Pfam" id="PF22917">
    <property type="entry name" value="PRISE"/>
    <property type="match status" value="1"/>
</dbReference>
<reference evidence="2 3" key="1">
    <citation type="journal article" date="2023" name="G3 (Bethesda)">
        <title>A haplotype-resolved chromosome-scale genome for Quercus rubra L. provides insights into the genetics of adaptive traits for red oak species.</title>
        <authorList>
            <person name="Kapoor B."/>
            <person name="Jenkins J."/>
            <person name="Schmutz J."/>
            <person name="Zhebentyayeva T."/>
            <person name="Kuelheim C."/>
            <person name="Coggeshall M."/>
            <person name="Heim C."/>
            <person name="Lasky J.R."/>
            <person name="Leites L."/>
            <person name="Islam-Faridi N."/>
            <person name="Romero-Severson J."/>
            <person name="DeLeo V.L."/>
            <person name="Lucas S.M."/>
            <person name="Lazic D."/>
            <person name="Gailing O."/>
            <person name="Carlson J."/>
            <person name="Staton M."/>
        </authorList>
    </citation>
    <scope>NUCLEOTIDE SEQUENCE [LARGE SCALE GENOMIC DNA]</scope>
    <source>
        <strain evidence="2">Pseudo-F2</strain>
    </source>
</reference>
<dbReference type="PANTHER" id="PTHR32487">
    <property type="entry name" value="3-OXO-DELTA(4,5)-STEROID 5-BETA-REDUCTASE"/>
    <property type="match status" value="1"/>
</dbReference>
<organism evidence="2 3">
    <name type="scientific">Quercus rubra</name>
    <name type="common">Northern red oak</name>
    <name type="synonym">Quercus borealis</name>
    <dbReference type="NCBI Taxonomy" id="3512"/>
    <lineage>
        <taxon>Eukaryota</taxon>
        <taxon>Viridiplantae</taxon>
        <taxon>Streptophyta</taxon>
        <taxon>Embryophyta</taxon>
        <taxon>Tracheophyta</taxon>
        <taxon>Spermatophyta</taxon>
        <taxon>Magnoliopsida</taxon>
        <taxon>eudicotyledons</taxon>
        <taxon>Gunneridae</taxon>
        <taxon>Pentapetalae</taxon>
        <taxon>rosids</taxon>
        <taxon>fabids</taxon>
        <taxon>Fagales</taxon>
        <taxon>Fagaceae</taxon>
        <taxon>Quercus</taxon>
    </lineage>
</organism>
<name>A0AAN7J5Y9_QUERU</name>
<dbReference type="Proteomes" id="UP001324115">
    <property type="component" value="Unassembled WGS sequence"/>
</dbReference>